<dbReference type="RefSeq" id="WP_241935679.1">
    <property type="nucleotide sequence ID" value="NZ_JALBGC010000002.1"/>
</dbReference>
<comment type="subcellular location">
    <subcellularLocation>
        <location evidence="1">Membrane</location>
        <topology evidence="1">Multi-pass membrane protein</topology>
    </subcellularLocation>
</comment>
<feature type="coiled-coil region" evidence="7">
    <location>
        <begin position="234"/>
        <end position="261"/>
    </location>
</feature>
<evidence type="ECO:0000256" key="8">
    <source>
        <dbReference type="SAM" id="Phobius"/>
    </source>
</evidence>
<feature type="transmembrane region" description="Helical" evidence="8">
    <location>
        <begin position="6"/>
        <end position="23"/>
    </location>
</feature>
<dbReference type="GO" id="GO:0006508">
    <property type="term" value="P:proteolysis"/>
    <property type="evidence" value="ECO:0007669"/>
    <property type="project" value="UniProtKB-KW"/>
</dbReference>
<evidence type="ECO:0000256" key="7">
    <source>
        <dbReference type="SAM" id="Coils"/>
    </source>
</evidence>
<keyword evidence="4" id="KW-0378">Hydrolase</keyword>
<feature type="domain" description="Peptidase S54 rhomboid" evidence="9">
    <location>
        <begin position="43"/>
        <end position="186"/>
    </location>
</feature>
<accession>A0A9X2AI78</accession>
<proteinExistence type="inferred from homology"/>
<dbReference type="Proteomes" id="UP001139193">
    <property type="component" value="Unassembled WGS sequence"/>
</dbReference>
<feature type="transmembrane region" description="Helical" evidence="8">
    <location>
        <begin position="135"/>
        <end position="158"/>
    </location>
</feature>
<dbReference type="Pfam" id="PF01694">
    <property type="entry name" value="Rhomboid"/>
    <property type="match status" value="1"/>
</dbReference>
<dbReference type="InterPro" id="IPR050925">
    <property type="entry name" value="Rhomboid_protease_S54"/>
</dbReference>
<dbReference type="SUPFAM" id="SSF144091">
    <property type="entry name" value="Rhomboid-like"/>
    <property type="match status" value="1"/>
</dbReference>
<keyword evidence="5 8" id="KW-1133">Transmembrane helix</keyword>
<feature type="transmembrane region" description="Helical" evidence="8">
    <location>
        <begin position="83"/>
        <end position="102"/>
    </location>
</feature>
<dbReference type="InterPro" id="IPR046483">
    <property type="entry name" value="DUF6576"/>
</dbReference>
<keyword evidence="11" id="KW-0645">Protease</keyword>
<evidence type="ECO:0000259" key="10">
    <source>
        <dbReference type="Pfam" id="PF20216"/>
    </source>
</evidence>
<dbReference type="InterPro" id="IPR022764">
    <property type="entry name" value="Peptidase_S54_rhomboid_dom"/>
</dbReference>
<feature type="transmembrane region" description="Helical" evidence="8">
    <location>
        <begin position="193"/>
        <end position="212"/>
    </location>
</feature>
<evidence type="ECO:0000256" key="5">
    <source>
        <dbReference type="ARBA" id="ARBA00022989"/>
    </source>
</evidence>
<evidence type="ECO:0000256" key="4">
    <source>
        <dbReference type="ARBA" id="ARBA00022801"/>
    </source>
</evidence>
<dbReference type="GO" id="GO:0016020">
    <property type="term" value="C:membrane"/>
    <property type="evidence" value="ECO:0007669"/>
    <property type="project" value="UniProtKB-SubCell"/>
</dbReference>
<feature type="transmembrane region" description="Helical" evidence="8">
    <location>
        <begin position="109"/>
        <end position="129"/>
    </location>
</feature>
<evidence type="ECO:0000256" key="3">
    <source>
        <dbReference type="ARBA" id="ARBA00022692"/>
    </source>
</evidence>
<organism evidence="11 12">
    <name type="scientific">Hymenobacter cyanobacteriorum</name>
    <dbReference type="NCBI Taxonomy" id="2926463"/>
    <lineage>
        <taxon>Bacteria</taxon>
        <taxon>Pseudomonadati</taxon>
        <taxon>Bacteroidota</taxon>
        <taxon>Cytophagia</taxon>
        <taxon>Cytophagales</taxon>
        <taxon>Hymenobacteraceae</taxon>
        <taxon>Hymenobacter</taxon>
    </lineage>
</organism>
<dbReference type="PANTHER" id="PTHR43731:SF14">
    <property type="entry name" value="PRESENILIN-ASSOCIATED RHOMBOID-LIKE PROTEIN, MITOCHONDRIAL"/>
    <property type="match status" value="1"/>
</dbReference>
<dbReference type="PANTHER" id="PTHR43731">
    <property type="entry name" value="RHOMBOID PROTEASE"/>
    <property type="match status" value="1"/>
</dbReference>
<feature type="domain" description="DUF6576" evidence="10">
    <location>
        <begin position="231"/>
        <end position="276"/>
    </location>
</feature>
<keyword evidence="12" id="KW-1185">Reference proteome</keyword>
<dbReference type="GO" id="GO:0004252">
    <property type="term" value="F:serine-type endopeptidase activity"/>
    <property type="evidence" value="ECO:0007669"/>
    <property type="project" value="InterPro"/>
</dbReference>
<feature type="transmembrane region" description="Helical" evidence="8">
    <location>
        <begin position="170"/>
        <end position="187"/>
    </location>
</feature>
<evidence type="ECO:0000256" key="6">
    <source>
        <dbReference type="ARBA" id="ARBA00023136"/>
    </source>
</evidence>
<dbReference type="InterPro" id="IPR035952">
    <property type="entry name" value="Rhomboid-like_sf"/>
</dbReference>
<dbReference type="Gene3D" id="1.20.1540.10">
    <property type="entry name" value="Rhomboid-like"/>
    <property type="match status" value="1"/>
</dbReference>
<evidence type="ECO:0000313" key="11">
    <source>
        <dbReference type="EMBL" id="MCI1187404.1"/>
    </source>
</evidence>
<evidence type="ECO:0000313" key="12">
    <source>
        <dbReference type="Proteomes" id="UP001139193"/>
    </source>
</evidence>
<comment type="similarity">
    <text evidence="2">Belongs to the peptidase S54 family.</text>
</comment>
<gene>
    <name evidence="11" type="ORF">MON38_08225</name>
</gene>
<sequence>MTEFGIVGLAILIVTLLVSYQGFKKPEYLDQYAFRIKDILYGRQYYRLLTSGLLHTGWVHLLMNVLTFYYFSSVVELLVGYRNYFMLYVASLLGGSLLSLLLHRRESEYTAVGASGAISGLVFAAIALMPEVKVGFPGVLMVPGWLYGLLYVVFCAYGITRRLGNIGHDAHLGGGLVGLLTVVVMRPELLRTNYLAIGAILLPALAFFVLLIKKPGALVLGNVFAPAPGYQTVDDRYQAQVRQQEADLDELLDKINRKGLESLSAREKKQLERLSR</sequence>
<keyword evidence="7" id="KW-0175">Coiled coil</keyword>
<keyword evidence="6 8" id="KW-0472">Membrane</keyword>
<evidence type="ECO:0000256" key="2">
    <source>
        <dbReference type="ARBA" id="ARBA00009045"/>
    </source>
</evidence>
<feature type="transmembrane region" description="Helical" evidence="8">
    <location>
        <begin position="44"/>
        <end position="71"/>
    </location>
</feature>
<keyword evidence="3 8" id="KW-0812">Transmembrane</keyword>
<dbReference type="AlphaFoldDB" id="A0A9X2AI78"/>
<evidence type="ECO:0000256" key="1">
    <source>
        <dbReference type="ARBA" id="ARBA00004141"/>
    </source>
</evidence>
<dbReference type="EMBL" id="JALBGC010000002">
    <property type="protein sequence ID" value="MCI1187404.1"/>
    <property type="molecule type" value="Genomic_DNA"/>
</dbReference>
<reference evidence="11" key="1">
    <citation type="submission" date="2022-03" db="EMBL/GenBank/DDBJ databases">
        <title>Bacterial whole genome sequence for Hymenobacter sp. DH14.</title>
        <authorList>
            <person name="Le V."/>
        </authorList>
    </citation>
    <scope>NUCLEOTIDE SEQUENCE</scope>
    <source>
        <strain evidence="11">DH14</strain>
    </source>
</reference>
<dbReference type="Pfam" id="PF20216">
    <property type="entry name" value="DUF6576"/>
    <property type="match status" value="1"/>
</dbReference>
<name>A0A9X2AI78_9BACT</name>
<comment type="caution">
    <text evidence="11">The sequence shown here is derived from an EMBL/GenBank/DDBJ whole genome shotgun (WGS) entry which is preliminary data.</text>
</comment>
<protein>
    <submittedName>
        <fullName evidence="11">Rhomboid family intramembrane serine protease</fullName>
    </submittedName>
</protein>
<evidence type="ECO:0000259" key="9">
    <source>
        <dbReference type="Pfam" id="PF01694"/>
    </source>
</evidence>